<evidence type="ECO:0000259" key="2">
    <source>
        <dbReference type="Pfam" id="PF22738"/>
    </source>
</evidence>
<dbReference type="EMBL" id="JAATEP010000031">
    <property type="protein sequence ID" value="NJP94639.1"/>
    <property type="molecule type" value="Genomic_DNA"/>
</dbReference>
<dbReference type="Gene3D" id="3.40.50.300">
    <property type="entry name" value="P-loop containing nucleotide triphosphate hydrolases"/>
    <property type="match status" value="1"/>
</dbReference>
<comment type="caution">
    <text evidence="3">The sequence shown here is derived from an EMBL/GenBank/DDBJ whole genome shotgun (WGS) entry which is preliminary data.</text>
</comment>
<dbReference type="SUPFAM" id="SSF52540">
    <property type="entry name" value="P-loop containing nucleoside triphosphate hydrolases"/>
    <property type="match status" value="1"/>
</dbReference>
<feature type="compositionally biased region" description="Pro residues" evidence="1">
    <location>
        <begin position="938"/>
        <end position="949"/>
    </location>
</feature>
<gene>
    <name evidence="3" type="ORF">HCN51_35255</name>
</gene>
<organism evidence="3 4">
    <name type="scientific">Nonomuraea composti</name>
    <dbReference type="NCBI Taxonomy" id="2720023"/>
    <lineage>
        <taxon>Bacteria</taxon>
        <taxon>Bacillati</taxon>
        <taxon>Actinomycetota</taxon>
        <taxon>Actinomycetes</taxon>
        <taxon>Streptosporangiales</taxon>
        <taxon>Streptosporangiaceae</taxon>
        <taxon>Nonomuraea</taxon>
    </lineage>
</organism>
<evidence type="ECO:0000256" key="1">
    <source>
        <dbReference type="SAM" id="MobiDB-lite"/>
    </source>
</evidence>
<feature type="region of interest" description="Disordered" evidence="1">
    <location>
        <begin position="933"/>
        <end position="957"/>
    </location>
</feature>
<accession>A0ABX1BFW2</accession>
<sequence>MIDAPSYADALRILGCKDGRLVKVIGFAAEAERTGWALAGGTRLSTNLRDLRDAVIAYGEDVARRLPELKSGANRFTRTERLAAAHAAIVVAAWFEALGEAKLPFTLDQLDRGERISHGVPTAERYARLVAGLLLERLPTPEPHVPYAETRAAVERAYARMAEAMTGYVGGLSLWDELAVEDQLVLPRLLAEGPTAHALRIYDEDYRSLALDSHEFGVRSLVTERPPPATALSRVAWLLAELAPPRVGDRPMIHRLRMAANALDQPLLLAGKLPEDVYLPLLGEGYLTPRCRVAEPTRESSPAERGWWERQRLLPDPEAFLAGHLTSLRATRAPLLVLGEPGSGKTKLTEVLAARLARSEFLPFRVELRAVRGRADVAGQIEQAVSEVLGEEVTYPDLVAAGDGAMPVILLDGFDELVQGGLNRYDYLERVREFQAREAGLGRPVAVIVTARTAVADRVRFPDGLLALQLLPFDDDQVRQWLDVWDQANRALLARRDLKPLPAEAALVHGEMARQPLLLLLLALYDAGGNALQHDHGPLGRARLYEVLLRDYTERETGGARRVAIDQELVLLGAVALSMLARGSQVVTDEQLDRDLPALCHGGEDDQDDEDEPVDWARKATERFFFVRRRGHAFLHSTFGEFLVAWLTLYALRDLDRRRRLAGDEPLAVVQAVDDDLLYAVTSHSCLAERAPTVGFLLELLDEVPAAVRARCADQLTGLLRRALYERTRRHFTGFRPVRHTVTRRLAAYSANLTLLIVAASEQPVAVSSLLPGPDHLERWSALTHLWKGQLGTDGWSGLVTALSAHRVVTDGVEDVLLGGGAEPSGMGDVVVAVATGHAPRHRRLLDLLLRALGEGGTLPFRDRVSILEELLRTVAVRSPAMHQALGTMWHEDGADRAALRRLLRAMLADPVDRMTTWEQLVKSGIPETALWEIHQNTPPPPPPLPSPGSGPGLGSG</sequence>
<name>A0ABX1BFW2_9ACTN</name>
<protein>
    <recommendedName>
        <fullName evidence="2">NACHT N-terminal Helical domain-containing protein</fullName>
    </recommendedName>
</protein>
<dbReference type="InterPro" id="IPR054567">
    <property type="entry name" value="NNH7"/>
</dbReference>
<feature type="domain" description="NACHT N-terminal Helical" evidence="2">
    <location>
        <begin position="4"/>
        <end position="224"/>
    </location>
</feature>
<keyword evidence="4" id="KW-1185">Reference proteome</keyword>
<dbReference type="Pfam" id="PF22738">
    <property type="entry name" value="NNH7"/>
    <property type="match status" value="1"/>
</dbReference>
<reference evidence="3 4" key="1">
    <citation type="submission" date="2020-03" db="EMBL/GenBank/DDBJ databases">
        <title>WGS of actinomycetes isolated from Thailand.</title>
        <authorList>
            <person name="Thawai C."/>
        </authorList>
    </citation>
    <scope>NUCLEOTIDE SEQUENCE [LARGE SCALE GENOMIC DNA]</scope>
    <source>
        <strain evidence="3 4">FMUSA5-5</strain>
    </source>
</reference>
<dbReference type="RefSeq" id="WP_168015699.1">
    <property type="nucleotide sequence ID" value="NZ_JAATEP010000031.1"/>
</dbReference>
<evidence type="ECO:0000313" key="3">
    <source>
        <dbReference type="EMBL" id="NJP94639.1"/>
    </source>
</evidence>
<evidence type="ECO:0000313" key="4">
    <source>
        <dbReference type="Proteomes" id="UP000696294"/>
    </source>
</evidence>
<dbReference type="InterPro" id="IPR027417">
    <property type="entry name" value="P-loop_NTPase"/>
</dbReference>
<proteinExistence type="predicted"/>
<dbReference type="Proteomes" id="UP000696294">
    <property type="component" value="Unassembled WGS sequence"/>
</dbReference>